<evidence type="ECO:0000313" key="1">
    <source>
        <dbReference type="EMBL" id="KAL2540894.1"/>
    </source>
</evidence>
<accession>A0ABD1VU31</accession>
<dbReference type="PANTHER" id="PTHR33428:SF10">
    <property type="entry name" value="CHLOROPHYLLASE-1"/>
    <property type="match status" value="1"/>
</dbReference>
<sequence length="100" mass="11034">MAALLESENALATSTISVFDQGSVRVKSCNVKKSHPSSPPHELFIVAPILENTYPVLLFCHGFWIENTSYSQLLEHISSHGYIVVAPQFYGFPPVSVREG</sequence>
<dbReference type="EMBL" id="JBFOLK010000001">
    <property type="protein sequence ID" value="KAL2540894.1"/>
    <property type="molecule type" value="Genomic_DNA"/>
</dbReference>
<reference evidence="2" key="1">
    <citation type="submission" date="2024-07" db="EMBL/GenBank/DDBJ databases">
        <title>Two chromosome-level genome assemblies of Korean endemic species Abeliophyllum distichum and Forsythia ovata (Oleaceae).</title>
        <authorList>
            <person name="Jang H."/>
        </authorList>
    </citation>
    <scope>NUCLEOTIDE SEQUENCE [LARGE SCALE GENOMIC DNA]</scope>
</reference>
<protein>
    <submittedName>
        <fullName evidence="1">Chlorophyllase-1</fullName>
    </submittedName>
</protein>
<gene>
    <name evidence="1" type="ORF">Adt_01872</name>
</gene>
<organism evidence="1 2">
    <name type="scientific">Abeliophyllum distichum</name>
    <dbReference type="NCBI Taxonomy" id="126358"/>
    <lineage>
        <taxon>Eukaryota</taxon>
        <taxon>Viridiplantae</taxon>
        <taxon>Streptophyta</taxon>
        <taxon>Embryophyta</taxon>
        <taxon>Tracheophyta</taxon>
        <taxon>Spermatophyta</taxon>
        <taxon>Magnoliopsida</taxon>
        <taxon>eudicotyledons</taxon>
        <taxon>Gunneridae</taxon>
        <taxon>Pentapetalae</taxon>
        <taxon>asterids</taxon>
        <taxon>lamiids</taxon>
        <taxon>Lamiales</taxon>
        <taxon>Oleaceae</taxon>
        <taxon>Forsythieae</taxon>
        <taxon>Abeliophyllum</taxon>
    </lineage>
</organism>
<comment type="caution">
    <text evidence="1">The sequence shown here is derived from an EMBL/GenBank/DDBJ whole genome shotgun (WGS) entry which is preliminary data.</text>
</comment>
<dbReference type="SUPFAM" id="SSF53474">
    <property type="entry name" value="alpha/beta-Hydrolases"/>
    <property type="match status" value="1"/>
</dbReference>
<dbReference type="Pfam" id="PF07224">
    <property type="entry name" value="Chlorophyllase"/>
    <property type="match status" value="1"/>
</dbReference>
<dbReference type="PANTHER" id="PTHR33428">
    <property type="entry name" value="CHLOROPHYLLASE-2, CHLOROPLASTIC"/>
    <property type="match status" value="1"/>
</dbReference>
<name>A0ABD1VU31_9LAMI</name>
<dbReference type="InterPro" id="IPR029058">
    <property type="entry name" value="AB_hydrolase_fold"/>
</dbReference>
<evidence type="ECO:0000313" key="2">
    <source>
        <dbReference type="Proteomes" id="UP001604336"/>
    </source>
</evidence>
<proteinExistence type="predicted"/>
<keyword evidence="2" id="KW-1185">Reference proteome</keyword>
<dbReference type="Gene3D" id="3.40.50.1820">
    <property type="entry name" value="alpha/beta hydrolase"/>
    <property type="match status" value="1"/>
</dbReference>
<dbReference type="InterPro" id="IPR017395">
    <property type="entry name" value="Chlorophyllase-like"/>
</dbReference>
<dbReference type="AlphaFoldDB" id="A0ABD1VU31"/>
<dbReference type="Proteomes" id="UP001604336">
    <property type="component" value="Unassembled WGS sequence"/>
</dbReference>